<name>A0A2S9X0Q2_9NEIS</name>
<dbReference type="Proteomes" id="UP000239469">
    <property type="component" value="Unassembled WGS sequence"/>
</dbReference>
<gene>
    <name evidence="2" type="ORF">BUE93_16055</name>
    <name evidence="1" type="ORF">QCL97_014670</name>
</gene>
<reference evidence="2 3" key="1">
    <citation type="submission" date="2017-01" db="EMBL/GenBank/DDBJ databases">
        <title>New insights into the genetic diversity of Chromobacterium isolated from tropical freshwater lake.</title>
        <authorList>
            <person name="Santos A.B."/>
            <person name="Nascimento A.M."/>
            <person name="Da Silva P.C."/>
        </authorList>
    </citation>
    <scope>NUCLEOTIDE SEQUENCE [LARGE SCALE GENOMIC DNA]</scope>
    <source>
        <strain evidence="2 3">56AF</strain>
    </source>
</reference>
<evidence type="ECO:0000313" key="2">
    <source>
        <dbReference type="EMBL" id="PRP69304.1"/>
    </source>
</evidence>
<dbReference type="RefSeq" id="WP_106077508.1">
    <property type="nucleotide sequence ID" value="NZ_JAFCYX010000001.1"/>
</dbReference>
<dbReference type="AlphaFoldDB" id="A0A2S9X0Q2"/>
<protein>
    <submittedName>
        <fullName evidence="2">Uncharacterized protein</fullName>
    </submittedName>
</protein>
<dbReference type="EMBL" id="JAVFJF020000032">
    <property type="protein sequence ID" value="MEJ8675978.1"/>
    <property type="molecule type" value="Genomic_DNA"/>
</dbReference>
<evidence type="ECO:0000313" key="4">
    <source>
        <dbReference type="Proteomes" id="UP001224516"/>
    </source>
</evidence>
<proteinExistence type="predicted"/>
<evidence type="ECO:0000313" key="1">
    <source>
        <dbReference type="EMBL" id="MEJ8675978.1"/>
    </source>
</evidence>
<reference evidence="1 4" key="2">
    <citation type="submission" date="2023-12" db="EMBL/GenBank/DDBJ databases">
        <title>Evaluation and characterization of a potential secondary metabolite violacein from indigenous Chromobacterium amazonense SAM215.</title>
        <authorList>
            <person name="Tarafdar M.R."/>
            <person name="Abedin S.M."/>
            <person name="Atiqua A."/>
            <person name="Saha A."/>
            <person name="Khan S.N."/>
        </authorList>
    </citation>
    <scope>NUCLEOTIDE SEQUENCE [LARGE SCALE GENOMIC DNA]</scope>
    <source>
        <strain evidence="1 4">SAM215</strain>
    </source>
</reference>
<organism evidence="2 3">
    <name type="scientific">Chromobacterium amazonense</name>
    <dbReference type="NCBI Taxonomy" id="1382803"/>
    <lineage>
        <taxon>Bacteria</taxon>
        <taxon>Pseudomonadati</taxon>
        <taxon>Pseudomonadota</taxon>
        <taxon>Betaproteobacteria</taxon>
        <taxon>Neisseriales</taxon>
        <taxon>Chromobacteriaceae</taxon>
        <taxon>Chromobacterium</taxon>
    </lineage>
</organism>
<dbReference type="Proteomes" id="UP001224516">
    <property type="component" value="Unassembled WGS sequence"/>
</dbReference>
<comment type="caution">
    <text evidence="2">The sequence shown here is derived from an EMBL/GenBank/DDBJ whole genome shotgun (WGS) entry which is preliminary data.</text>
</comment>
<dbReference type="EMBL" id="MTBD01000030">
    <property type="protein sequence ID" value="PRP69304.1"/>
    <property type="molecule type" value="Genomic_DNA"/>
</dbReference>
<sequence>MAALKDALTAYLHLIERLGATPDVAAARRELLQKLLDGLAGKRRDADSYYAGVDAFLAACSSQQKLLAVTCAREFFYFWLDDMKKVMEITSGAGFTVRNLDMPMLGSLDGLLQLMRQTGFQRYPPSLGLYLGKLFEDGMAEDEIRRRETLLQALLFLLDPHPFHPSSYRMAVDALLLHLDSQQDGEYLRQLVREYFPHWQSFPFASQRLGASGKSE</sequence>
<accession>A0A2S9X0Q2</accession>
<keyword evidence="4" id="KW-1185">Reference proteome</keyword>
<evidence type="ECO:0000313" key="3">
    <source>
        <dbReference type="Proteomes" id="UP000239469"/>
    </source>
</evidence>
<dbReference type="OrthoDB" id="8533924at2"/>